<reference evidence="1" key="1">
    <citation type="submission" date="2023-06" db="EMBL/GenBank/DDBJ databases">
        <title>Genome-scale phylogeny and comparative genomics of the fungal order Sordariales.</title>
        <authorList>
            <consortium name="Lawrence Berkeley National Laboratory"/>
            <person name="Hensen N."/>
            <person name="Bonometti L."/>
            <person name="Westerberg I."/>
            <person name="Brannstrom I.O."/>
            <person name="Guillou S."/>
            <person name="Cros-Aarteil S."/>
            <person name="Calhoun S."/>
            <person name="Haridas S."/>
            <person name="Kuo A."/>
            <person name="Mondo S."/>
            <person name="Pangilinan J."/>
            <person name="Riley R."/>
            <person name="Labutti K."/>
            <person name="Andreopoulos B."/>
            <person name="Lipzen A."/>
            <person name="Chen C."/>
            <person name="Yanf M."/>
            <person name="Daum C."/>
            <person name="Ng V."/>
            <person name="Clum A."/>
            <person name="Steindorff A."/>
            <person name="Ohm R."/>
            <person name="Martin F."/>
            <person name="Silar P."/>
            <person name="Natvig D."/>
            <person name="Lalanne C."/>
            <person name="Gautier V."/>
            <person name="Ament-Velasquez S.L."/>
            <person name="Kruys A."/>
            <person name="Hutchinson M.I."/>
            <person name="Powell A.J."/>
            <person name="Barry K."/>
            <person name="Miller A.N."/>
            <person name="Grigoriev I.V."/>
            <person name="Debuchy R."/>
            <person name="Gladieux P."/>
            <person name="Thoren M.H."/>
            <person name="Johannesson H."/>
        </authorList>
    </citation>
    <scope>NUCLEOTIDE SEQUENCE</scope>
    <source>
        <strain evidence="1">CBS 606.72</strain>
    </source>
</reference>
<name>A0AA39U693_9PEZI</name>
<comment type="caution">
    <text evidence="1">The sequence shown here is derived from an EMBL/GenBank/DDBJ whole genome shotgun (WGS) entry which is preliminary data.</text>
</comment>
<sequence length="283" mass="31031">MPQPCVASFVQPSEVLIAHRSRETSSHHPENLEGNLVALWYPPRSSLLSSDFLPSMRRPNDAARTVPWHGPQRIEASRRTRPGKARPDADCNVVMALRRSVARTQLQSPDARSMRAFQTVCGSYGDTRPRPPAVVRLMSPVQRFFSSNRTNNNSLALGAANSSLRTACPGSGRLLGSSNAGLFSTMLSRRTDRLANTMSIQKLNRAGPSVVRLTTPLPQAELHHSTPVASVVSLYCTAQYMAPVSWTQTVAQTVPRFAHLSLPRRPTGFFDVSTPTLHNTLLA</sequence>
<accession>A0AA39U693</accession>
<dbReference type="EMBL" id="JAULSU010000007">
    <property type="protein sequence ID" value="KAK0611924.1"/>
    <property type="molecule type" value="Genomic_DNA"/>
</dbReference>
<organism evidence="1 2">
    <name type="scientific">Immersiella caudata</name>
    <dbReference type="NCBI Taxonomy" id="314043"/>
    <lineage>
        <taxon>Eukaryota</taxon>
        <taxon>Fungi</taxon>
        <taxon>Dikarya</taxon>
        <taxon>Ascomycota</taxon>
        <taxon>Pezizomycotina</taxon>
        <taxon>Sordariomycetes</taxon>
        <taxon>Sordariomycetidae</taxon>
        <taxon>Sordariales</taxon>
        <taxon>Lasiosphaeriaceae</taxon>
        <taxon>Immersiella</taxon>
    </lineage>
</organism>
<evidence type="ECO:0000313" key="1">
    <source>
        <dbReference type="EMBL" id="KAK0611924.1"/>
    </source>
</evidence>
<protein>
    <submittedName>
        <fullName evidence="1">Uncharacterized protein</fullName>
    </submittedName>
</protein>
<dbReference type="AlphaFoldDB" id="A0AA39U693"/>
<gene>
    <name evidence="1" type="ORF">B0T14DRAFT_338654</name>
</gene>
<proteinExistence type="predicted"/>
<dbReference type="Proteomes" id="UP001175000">
    <property type="component" value="Unassembled WGS sequence"/>
</dbReference>
<evidence type="ECO:0000313" key="2">
    <source>
        <dbReference type="Proteomes" id="UP001175000"/>
    </source>
</evidence>
<keyword evidence="2" id="KW-1185">Reference proteome</keyword>